<reference evidence="1 2" key="1">
    <citation type="submission" date="2015-11" db="EMBL/GenBank/DDBJ databases">
        <title>Draft genome sequences of new species of the genus Lactobacillus isolated from orchardgrass silage.</title>
        <authorList>
            <person name="Tohno M."/>
            <person name="Tanizawa Y."/>
            <person name="Arita M."/>
        </authorList>
    </citation>
    <scope>NUCLEOTIDE SEQUENCE [LARGE SCALE GENOMIC DNA]</scope>
    <source>
        <strain evidence="1 2">IWT140</strain>
    </source>
</reference>
<dbReference type="SUPFAM" id="SSF143100">
    <property type="entry name" value="TTHA1013/TTHA0281-like"/>
    <property type="match status" value="1"/>
</dbReference>
<evidence type="ECO:0000313" key="2">
    <source>
        <dbReference type="Proteomes" id="UP000198430"/>
    </source>
</evidence>
<dbReference type="InterPro" id="IPR035069">
    <property type="entry name" value="TTHA1013/TTHA0281-like"/>
</dbReference>
<evidence type="ECO:0000313" key="1">
    <source>
        <dbReference type="EMBL" id="GAX04021.1"/>
    </source>
</evidence>
<name>A0A1Z5IRG8_9LACO</name>
<comment type="caution">
    <text evidence="1">The sequence shown here is derived from an EMBL/GenBank/DDBJ whole genome shotgun (WGS) entry which is preliminary data.</text>
</comment>
<gene>
    <name evidence="1" type="ORF">IWT140_01655</name>
</gene>
<proteinExistence type="predicted"/>
<dbReference type="AlphaFoldDB" id="A0A1Z5IRG8"/>
<dbReference type="Proteomes" id="UP000198430">
    <property type="component" value="Unassembled WGS sequence"/>
</dbReference>
<accession>A0A1Z5IRG8</accession>
<protein>
    <submittedName>
        <fullName evidence="1">Uncharacterized protein</fullName>
    </submittedName>
</protein>
<sequence>MAQRLVYPAIFDPTVMINRVQATVPDVPGVKVMGATNDEAAQKAAEAVGKKLAKSNGELPVPSTPGELKRTAGQTVSFIVLDLDEYKK</sequence>
<dbReference type="EMBL" id="BCMH01000011">
    <property type="protein sequence ID" value="GAX04021.1"/>
    <property type="molecule type" value="Genomic_DNA"/>
</dbReference>
<dbReference type="Gene3D" id="3.30.160.250">
    <property type="match status" value="1"/>
</dbReference>
<keyword evidence="2" id="KW-1185">Reference proteome</keyword>
<organism evidence="1 2">
    <name type="scientific">Secundilactobacillus pentosiphilus</name>
    <dbReference type="NCBI Taxonomy" id="1714682"/>
    <lineage>
        <taxon>Bacteria</taxon>
        <taxon>Bacillati</taxon>
        <taxon>Bacillota</taxon>
        <taxon>Bacilli</taxon>
        <taxon>Lactobacillales</taxon>
        <taxon>Lactobacillaceae</taxon>
        <taxon>Secundilactobacillus</taxon>
    </lineage>
</organism>
<dbReference type="RefSeq" id="WP_089088978.1">
    <property type="nucleotide sequence ID" value="NZ_BCMH01000011.1"/>
</dbReference>